<dbReference type="PANTHER" id="PTHR30204:SF67">
    <property type="entry name" value="HTH-TYPE TRANSCRIPTIONAL REGULATOR MLRA-RELATED"/>
    <property type="match status" value="1"/>
</dbReference>
<dbReference type="PROSITE" id="PS50937">
    <property type="entry name" value="HTH_MERR_2"/>
    <property type="match status" value="1"/>
</dbReference>
<evidence type="ECO:0000256" key="1">
    <source>
        <dbReference type="ARBA" id="ARBA00023015"/>
    </source>
</evidence>
<organism evidence="5 6">
    <name type="scientific">Thalassolituus oleivorans MIL-1</name>
    <dbReference type="NCBI Taxonomy" id="1298593"/>
    <lineage>
        <taxon>Bacteria</taxon>
        <taxon>Pseudomonadati</taxon>
        <taxon>Pseudomonadota</taxon>
        <taxon>Gammaproteobacteria</taxon>
        <taxon>Oceanospirillales</taxon>
        <taxon>Oceanospirillaceae</taxon>
        <taxon>Thalassolituus</taxon>
    </lineage>
</organism>
<evidence type="ECO:0000256" key="3">
    <source>
        <dbReference type="ARBA" id="ARBA00023163"/>
    </source>
</evidence>
<accession>M5DPP1</accession>
<dbReference type="InterPro" id="IPR047057">
    <property type="entry name" value="MerR_fam"/>
</dbReference>
<dbReference type="Proteomes" id="UP000011866">
    <property type="component" value="Chromosome"/>
</dbReference>
<gene>
    <name evidence="5" type="ORF">TOL_0659</name>
</gene>
<keyword evidence="6" id="KW-1185">Reference proteome</keyword>
<dbReference type="InterPro" id="IPR009061">
    <property type="entry name" value="DNA-bd_dom_put_sf"/>
</dbReference>
<dbReference type="GO" id="GO:0003700">
    <property type="term" value="F:DNA-binding transcription factor activity"/>
    <property type="evidence" value="ECO:0007669"/>
    <property type="project" value="InterPro"/>
</dbReference>
<dbReference type="EMBL" id="HF680312">
    <property type="protein sequence ID" value="CCU71097.1"/>
    <property type="molecule type" value="Genomic_DNA"/>
</dbReference>
<dbReference type="PANTHER" id="PTHR30204">
    <property type="entry name" value="REDOX-CYCLING DRUG-SENSING TRANSCRIPTIONAL ACTIVATOR SOXR"/>
    <property type="match status" value="1"/>
</dbReference>
<dbReference type="CDD" id="cd01104">
    <property type="entry name" value="HTH_MlrA-CarA"/>
    <property type="match status" value="1"/>
</dbReference>
<protein>
    <recommendedName>
        <fullName evidence="4">HTH merR-type domain-containing protein</fullName>
    </recommendedName>
</protein>
<dbReference type="AlphaFoldDB" id="M5DPP1"/>
<dbReference type="RefSeq" id="WP_015485834.1">
    <property type="nucleotide sequence ID" value="NC_020888.1"/>
</dbReference>
<dbReference type="GO" id="GO:0003677">
    <property type="term" value="F:DNA binding"/>
    <property type="evidence" value="ECO:0007669"/>
    <property type="project" value="UniProtKB-KW"/>
</dbReference>
<keyword evidence="3" id="KW-0804">Transcription</keyword>
<feature type="domain" description="HTH merR-type" evidence="4">
    <location>
        <begin position="12"/>
        <end position="81"/>
    </location>
</feature>
<dbReference type="Pfam" id="PF13411">
    <property type="entry name" value="MerR_1"/>
    <property type="match status" value="1"/>
</dbReference>
<dbReference type="InterPro" id="IPR000551">
    <property type="entry name" value="MerR-type_HTH_dom"/>
</dbReference>
<dbReference type="STRING" id="187493.CN03_14800"/>
<dbReference type="SUPFAM" id="SSF46955">
    <property type="entry name" value="Putative DNA-binding domain"/>
    <property type="match status" value="1"/>
</dbReference>
<name>M5DPP1_9GAMM</name>
<evidence type="ECO:0000256" key="2">
    <source>
        <dbReference type="ARBA" id="ARBA00023125"/>
    </source>
</evidence>
<dbReference type="Gene3D" id="1.10.1660.10">
    <property type="match status" value="1"/>
</dbReference>
<reference evidence="5 6" key="1">
    <citation type="journal article" date="2013" name="Genome Announc.">
        <title>Genome Sequence of Thalassolituus oleivorans MIL-1 (DSM 14913T).</title>
        <authorList>
            <person name="Golyshin P.N."/>
            <person name="Werner J."/>
            <person name="Chernikova T.N."/>
            <person name="Tran H."/>
            <person name="Ferrer M."/>
            <person name="Yakimov M.M."/>
            <person name="Teeling H."/>
            <person name="Golyshina O.V."/>
        </authorList>
    </citation>
    <scope>NUCLEOTIDE SEQUENCE [LARGE SCALE GENOMIC DNA]</scope>
    <source>
        <strain evidence="5 6">MIL-1</strain>
    </source>
</reference>
<evidence type="ECO:0000313" key="6">
    <source>
        <dbReference type="Proteomes" id="UP000011866"/>
    </source>
</evidence>
<keyword evidence="2" id="KW-0238">DNA-binding</keyword>
<proteinExistence type="predicted"/>
<dbReference type="SMART" id="SM00422">
    <property type="entry name" value="HTH_MERR"/>
    <property type="match status" value="1"/>
</dbReference>
<dbReference type="GeneID" id="79175628"/>
<dbReference type="eggNOG" id="COG0789">
    <property type="taxonomic scope" value="Bacteria"/>
</dbReference>
<evidence type="ECO:0000313" key="5">
    <source>
        <dbReference type="EMBL" id="CCU71097.1"/>
    </source>
</evidence>
<evidence type="ECO:0000259" key="4">
    <source>
        <dbReference type="PROSITE" id="PS50937"/>
    </source>
</evidence>
<keyword evidence="1" id="KW-0805">Transcription regulation</keyword>
<sequence>MSSPTSEPQAAYYPIRVVSNETGVNAITLRAWERRYGLITPKRTAKGHRLYTESDIQLIRKVVSLLERGVPVSQAKAMIDSGDPEPETILISQPQPSQWHQYRASLAKGVQQFDAAQLSTVADEVSQFFPIDIALRFLLIPMYQHLRDQVTQPLGQARMQFYGGFLQGRLAGRLGEESNLEYKGTLVVANTTQDDDLDMLLLAILLKQLGLRIVRLAGLTATDDITELLRHQQWQGAVLRIPKHASDAQKQQLQRMVLESGAAIFVIGQQADEQTTLRQKGLVTLNGDLQQDAINVRDMLLGLPE</sequence>
<dbReference type="HOGENOM" id="CLU_045945_3_1_6"/>
<dbReference type="KEGG" id="tol:TOL_0659"/>